<comment type="caution">
    <text evidence="1">The sequence shown here is derived from an EMBL/GenBank/DDBJ whole genome shotgun (WGS) entry which is preliminary data.</text>
</comment>
<proteinExistence type="predicted"/>
<keyword evidence="2" id="KW-1185">Reference proteome</keyword>
<dbReference type="Proteomes" id="UP001239111">
    <property type="component" value="Chromosome 1"/>
</dbReference>
<evidence type="ECO:0000313" key="1">
    <source>
        <dbReference type="EMBL" id="KAJ8685747.1"/>
    </source>
</evidence>
<organism evidence="1 2">
    <name type="scientific">Eretmocerus hayati</name>
    <dbReference type="NCBI Taxonomy" id="131215"/>
    <lineage>
        <taxon>Eukaryota</taxon>
        <taxon>Metazoa</taxon>
        <taxon>Ecdysozoa</taxon>
        <taxon>Arthropoda</taxon>
        <taxon>Hexapoda</taxon>
        <taxon>Insecta</taxon>
        <taxon>Pterygota</taxon>
        <taxon>Neoptera</taxon>
        <taxon>Endopterygota</taxon>
        <taxon>Hymenoptera</taxon>
        <taxon>Apocrita</taxon>
        <taxon>Proctotrupomorpha</taxon>
        <taxon>Chalcidoidea</taxon>
        <taxon>Aphelinidae</taxon>
        <taxon>Aphelininae</taxon>
        <taxon>Eretmocerus</taxon>
    </lineage>
</organism>
<sequence length="143" mass="15956">MGLRAKNEDKVREEQKPRGPPLDPGILNAFLNRCQRNYKKDPTWYSKFKAGAKYVMGKYRPKPQPKGVQERVYQNDGQGGESVADRDAELLADGDDQRMAGRGGQISPGRSGQETTVVPAHTSYVDTFDSQNLEKVPTKFLPS</sequence>
<protein>
    <submittedName>
        <fullName evidence="1">Uncharacterized protein</fullName>
    </submittedName>
</protein>
<name>A0ACC2PQQ5_9HYME</name>
<dbReference type="EMBL" id="CM056741">
    <property type="protein sequence ID" value="KAJ8685747.1"/>
    <property type="molecule type" value="Genomic_DNA"/>
</dbReference>
<gene>
    <name evidence="1" type="ORF">QAD02_021540</name>
</gene>
<accession>A0ACC2PQQ5</accession>
<evidence type="ECO:0000313" key="2">
    <source>
        <dbReference type="Proteomes" id="UP001239111"/>
    </source>
</evidence>
<reference evidence="1" key="1">
    <citation type="submission" date="2023-04" db="EMBL/GenBank/DDBJ databases">
        <title>A chromosome-level genome assembly of the parasitoid wasp Eretmocerus hayati.</title>
        <authorList>
            <person name="Zhong Y."/>
            <person name="Liu S."/>
            <person name="Liu Y."/>
        </authorList>
    </citation>
    <scope>NUCLEOTIDE SEQUENCE</scope>
    <source>
        <strain evidence="1">ZJU_SS_LIU_2023</strain>
    </source>
</reference>